<name>A0A1Y1I8M3_KLENI</name>
<sequence length="150" mass="16927">MSFKRGRFNKQIAAGVDPAEVKLETWVAQLRNKVMDFLRGAWLLMRGQPALIRRGFEMCKLGSIQDPAFQRTALSECLQRKLLRDMEQVEAAVGVDEVAGPEGERDEADLEQLAGLPFQEVMQGYMDAALESELEDMDLAADLSDEDFWD</sequence>
<protein>
    <submittedName>
        <fullName evidence="1">Uncharacterized protein</fullName>
    </submittedName>
</protein>
<dbReference type="Proteomes" id="UP000054558">
    <property type="component" value="Unassembled WGS sequence"/>
</dbReference>
<accession>A0A1Y1I8M3</accession>
<reference evidence="1 2" key="1">
    <citation type="journal article" date="2014" name="Nat. Commun.">
        <title>Klebsormidium flaccidum genome reveals primary factors for plant terrestrial adaptation.</title>
        <authorList>
            <person name="Hori K."/>
            <person name="Maruyama F."/>
            <person name="Fujisawa T."/>
            <person name="Togashi T."/>
            <person name="Yamamoto N."/>
            <person name="Seo M."/>
            <person name="Sato S."/>
            <person name="Yamada T."/>
            <person name="Mori H."/>
            <person name="Tajima N."/>
            <person name="Moriyama T."/>
            <person name="Ikeuchi M."/>
            <person name="Watanabe M."/>
            <person name="Wada H."/>
            <person name="Kobayashi K."/>
            <person name="Saito M."/>
            <person name="Masuda T."/>
            <person name="Sasaki-Sekimoto Y."/>
            <person name="Mashiguchi K."/>
            <person name="Awai K."/>
            <person name="Shimojima M."/>
            <person name="Masuda S."/>
            <person name="Iwai M."/>
            <person name="Nobusawa T."/>
            <person name="Narise T."/>
            <person name="Kondo S."/>
            <person name="Saito H."/>
            <person name="Sato R."/>
            <person name="Murakawa M."/>
            <person name="Ihara Y."/>
            <person name="Oshima-Yamada Y."/>
            <person name="Ohtaka K."/>
            <person name="Satoh M."/>
            <person name="Sonobe K."/>
            <person name="Ishii M."/>
            <person name="Ohtani R."/>
            <person name="Kanamori-Sato M."/>
            <person name="Honoki R."/>
            <person name="Miyazaki D."/>
            <person name="Mochizuki H."/>
            <person name="Umetsu J."/>
            <person name="Higashi K."/>
            <person name="Shibata D."/>
            <person name="Kamiya Y."/>
            <person name="Sato N."/>
            <person name="Nakamura Y."/>
            <person name="Tabata S."/>
            <person name="Ida S."/>
            <person name="Kurokawa K."/>
            <person name="Ohta H."/>
        </authorList>
    </citation>
    <scope>NUCLEOTIDE SEQUENCE [LARGE SCALE GENOMIC DNA]</scope>
    <source>
        <strain evidence="1 2">NIES-2285</strain>
    </source>
</reference>
<gene>
    <name evidence="1" type="ORF">KFL_002180200</name>
</gene>
<proteinExistence type="predicted"/>
<dbReference type="EMBL" id="DF237167">
    <property type="protein sequence ID" value="GAQ85046.1"/>
    <property type="molecule type" value="Genomic_DNA"/>
</dbReference>
<keyword evidence="2" id="KW-1185">Reference proteome</keyword>
<dbReference type="AlphaFoldDB" id="A0A1Y1I8M3"/>
<evidence type="ECO:0000313" key="2">
    <source>
        <dbReference type="Proteomes" id="UP000054558"/>
    </source>
</evidence>
<organism evidence="1 2">
    <name type="scientific">Klebsormidium nitens</name>
    <name type="common">Green alga</name>
    <name type="synonym">Ulothrix nitens</name>
    <dbReference type="NCBI Taxonomy" id="105231"/>
    <lineage>
        <taxon>Eukaryota</taxon>
        <taxon>Viridiplantae</taxon>
        <taxon>Streptophyta</taxon>
        <taxon>Klebsormidiophyceae</taxon>
        <taxon>Klebsormidiales</taxon>
        <taxon>Klebsormidiaceae</taxon>
        <taxon>Klebsormidium</taxon>
    </lineage>
</organism>
<evidence type="ECO:0000313" key="1">
    <source>
        <dbReference type="EMBL" id="GAQ85046.1"/>
    </source>
</evidence>